<dbReference type="STRING" id="1238182.C882_3074"/>
<dbReference type="InterPro" id="IPR051815">
    <property type="entry name" value="Molybdate_resp_trans_reg"/>
</dbReference>
<dbReference type="PANTHER" id="PTHR30432:SF1">
    <property type="entry name" value="DNA-BINDING TRANSCRIPTIONAL DUAL REGULATOR MODE"/>
    <property type="match status" value="1"/>
</dbReference>
<dbReference type="Proteomes" id="UP000009881">
    <property type="component" value="Unassembled WGS sequence"/>
</dbReference>
<dbReference type="InterPro" id="IPR036388">
    <property type="entry name" value="WH-like_DNA-bd_sf"/>
</dbReference>
<dbReference type="Pfam" id="PF00126">
    <property type="entry name" value="HTH_1"/>
    <property type="match status" value="1"/>
</dbReference>
<organism evidence="2 3">
    <name type="scientific">Caenispirillum salinarum AK4</name>
    <dbReference type="NCBI Taxonomy" id="1238182"/>
    <lineage>
        <taxon>Bacteria</taxon>
        <taxon>Pseudomonadati</taxon>
        <taxon>Pseudomonadota</taxon>
        <taxon>Alphaproteobacteria</taxon>
        <taxon>Rhodospirillales</taxon>
        <taxon>Novispirillaceae</taxon>
        <taxon>Caenispirillum</taxon>
    </lineage>
</organism>
<name>K9H171_9PROT</name>
<reference evidence="2 3" key="1">
    <citation type="journal article" date="2013" name="Genome Announc.">
        <title>Draft Genome Sequence of an Alphaproteobacterium, Caenispirillum salinarum AK4(T), Isolated from a Solar Saltern.</title>
        <authorList>
            <person name="Khatri I."/>
            <person name="Singh A."/>
            <person name="Korpole S."/>
            <person name="Pinnaka A.K."/>
            <person name="Subramanian S."/>
        </authorList>
    </citation>
    <scope>NUCLEOTIDE SEQUENCE [LARGE SCALE GENOMIC DNA]</scope>
    <source>
        <strain evidence="2 3">AK4</strain>
    </source>
</reference>
<keyword evidence="2" id="KW-0238">DNA-binding</keyword>
<dbReference type="Gene3D" id="1.10.10.10">
    <property type="entry name" value="Winged helix-like DNA-binding domain superfamily/Winged helix DNA-binding domain"/>
    <property type="match status" value="1"/>
</dbReference>
<dbReference type="SUPFAM" id="SSF46785">
    <property type="entry name" value="Winged helix' DNA-binding domain"/>
    <property type="match status" value="1"/>
</dbReference>
<sequence>MTDQPGSETLRMRLRFKRGAQLVLGPGRMDLLALIDELGSISAAARRMGMSYRRAWLLVDETNRHFAAPLVESATGGQKGGGAHLTDAGREVLALYRDMEDRASAAVEPDLERLRRLLAADGVEGQGRA</sequence>
<dbReference type="InterPro" id="IPR036390">
    <property type="entry name" value="WH_DNA-bd_sf"/>
</dbReference>
<dbReference type="PANTHER" id="PTHR30432">
    <property type="entry name" value="TRANSCRIPTIONAL REGULATOR MODE"/>
    <property type="match status" value="1"/>
</dbReference>
<evidence type="ECO:0000259" key="1">
    <source>
        <dbReference type="Pfam" id="PF00126"/>
    </source>
</evidence>
<dbReference type="eggNOG" id="COG2005">
    <property type="taxonomic scope" value="Bacteria"/>
</dbReference>
<accession>K9H171</accession>
<evidence type="ECO:0000313" key="3">
    <source>
        <dbReference type="Proteomes" id="UP000009881"/>
    </source>
</evidence>
<feature type="domain" description="HTH lysR-type" evidence="1">
    <location>
        <begin position="30"/>
        <end position="90"/>
    </location>
</feature>
<gene>
    <name evidence="2" type="ORF">C882_3074</name>
</gene>
<evidence type="ECO:0000313" key="2">
    <source>
        <dbReference type="EMBL" id="EKV32010.1"/>
    </source>
</evidence>
<dbReference type="InterPro" id="IPR000847">
    <property type="entry name" value="LysR_HTH_N"/>
</dbReference>
<dbReference type="AlphaFoldDB" id="K9H171"/>
<keyword evidence="3" id="KW-1185">Reference proteome</keyword>
<dbReference type="OrthoDB" id="9800709at2"/>
<dbReference type="RefSeq" id="WP_009539271.1">
    <property type="nucleotide sequence ID" value="NZ_ANHY01000004.1"/>
</dbReference>
<proteinExistence type="predicted"/>
<dbReference type="GO" id="GO:0003700">
    <property type="term" value="F:DNA-binding transcription factor activity"/>
    <property type="evidence" value="ECO:0007669"/>
    <property type="project" value="InterPro"/>
</dbReference>
<comment type="caution">
    <text evidence="2">The sequence shown here is derived from an EMBL/GenBank/DDBJ whole genome shotgun (WGS) entry which is preliminary data.</text>
</comment>
<dbReference type="PATRIC" id="fig|1238182.3.peg.822"/>
<dbReference type="EMBL" id="ANHY01000004">
    <property type="protein sequence ID" value="EKV32010.1"/>
    <property type="molecule type" value="Genomic_DNA"/>
</dbReference>
<protein>
    <submittedName>
        <fullName evidence="2">DNA-binding domain of ModE</fullName>
    </submittedName>
</protein>
<dbReference type="GO" id="GO:0003677">
    <property type="term" value="F:DNA binding"/>
    <property type="evidence" value="ECO:0007669"/>
    <property type="project" value="UniProtKB-KW"/>
</dbReference>